<dbReference type="PANTHER" id="PTHR43312">
    <property type="entry name" value="D-THREO-ALDOSE 1-DEHYDROGENASE"/>
    <property type="match status" value="1"/>
</dbReference>
<dbReference type="Pfam" id="PF00248">
    <property type="entry name" value="Aldo_ket_red"/>
    <property type="match status" value="1"/>
</dbReference>
<dbReference type="InterPro" id="IPR053135">
    <property type="entry name" value="AKR2_Oxidoreductase"/>
</dbReference>
<dbReference type="Gene3D" id="3.20.20.100">
    <property type="entry name" value="NADP-dependent oxidoreductase domain"/>
    <property type="match status" value="1"/>
</dbReference>
<reference evidence="5" key="1">
    <citation type="journal article" date="2021" name="PeerJ">
        <title>Extensive microbial diversity within the chicken gut microbiome revealed by metagenomics and culture.</title>
        <authorList>
            <person name="Gilroy R."/>
            <person name="Ravi A."/>
            <person name="Getino M."/>
            <person name="Pursley I."/>
            <person name="Horton D.L."/>
            <person name="Alikhan N.F."/>
            <person name="Baker D."/>
            <person name="Gharbi K."/>
            <person name="Hall N."/>
            <person name="Watson M."/>
            <person name="Adriaenssens E.M."/>
            <person name="Foster-Nyarko E."/>
            <person name="Jarju S."/>
            <person name="Secka A."/>
            <person name="Antonio M."/>
            <person name="Oren A."/>
            <person name="Chaudhuri R.R."/>
            <person name="La Ragione R."/>
            <person name="Hildebrand F."/>
            <person name="Pallen M.J."/>
        </authorList>
    </citation>
    <scope>NUCLEOTIDE SEQUENCE</scope>
    <source>
        <strain evidence="5">ChiGjej4B4-12881</strain>
    </source>
</reference>
<dbReference type="Pfam" id="PF13187">
    <property type="entry name" value="Fer4_9"/>
    <property type="match status" value="1"/>
</dbReference>
<protein>
    <submittedName>
        <fullName evidence="5">Aldo/keto reductase</fullName>
    </submittedName>
</protein>
<dbReference type="InterPro" id="IPR023210">
    <property type="entry name" value="NADP_OxRdtase_dom"/>
</dbReference>
<dbReference type="Gene3D" id="3.30.70.20">
    <property type="match status" value="1"/>
</dbReference>
<evidence type="ECO:0000313" key="6">
    <source>
        <dbReference type="Proteomes" id="UP000886780"/>
    </source>
</evidence>
<dbReference type="SUPFAM" id="SSF46548">
    <property type="entry name" value="alpha-helical ferredoxin"/>
    <property type="match status" value="1"/>
</dbReference>
<proteinExistence type="predicted"/>
<sequence length="374" mass="42584">MSIDIKAMPKLGFGLMRLPQKDGEIDLEQVKHMADAYLESGFNYFDTAYVYHSGKSETAIREALVERHPRDSFFLATKLPVWAMNGPEDKDRILAEQMEKCGVDYFDFYLLHSIEDGSKYNLYEEYDCFRWGQDMKKAGKIRHFGFSFHGTPELLEQILDRHPDIDFVQIQLNYADWNNPLVQSGRLYEILHSRQIPIIVMEPVKGGTLASLQPELESLLKTEHPDASAASWALRFVGSLDGIATILSGMSSEEQMEDNLSTFRNFKPLTEKEKDIIAEVVRRMQDMPLIACTSCRYCCDGCPSGIAIPDMIRALNTARLYPKDRRPILFYRNLVLDSGKASSCIACGQCESVCPQHLPIIELMKEAAEKLEEE</sequence>
<dbReference type="GO" id="GO:0051536">
    <property type="term" value="F:iron-sulfur cluster binding"/>
    <property type="evidence" value="ECO:0007669"/>
    <property type="project" value="UniProtKB-KW"/>
</dbReference>
<dbReference type="EMBL" id="DXEU01000100">
    <property type="protein sequence ID" value="HIX52273.1"/>
    <property type="molecule type" value="Genomic_DNA"/>
</dbReference>
<organism evidence="5 6">
    <name type="scientific">Candidatus Lachnoclostridium stercoripullorum</name>
    <dbReference type="NCBI Taxonomy" id="2838635"/>
    <lineage>
        <taxon>Bacteria</taxon>
        <taxon>Bacillati</taxon>
        <taxon>Bacillota</taxon>
        <taxon>Clostridia</taxon>
        <taxon>Lachnospirales</taxon>
        <taxon>Lachnospiraceae</taxon>
    </lineage>
</organism>
<evidence type="ECO:0000256" key="2">
    <source>
        <dbReference type="ARBA" id="ARBA00023004"/>
    </source>
</evidence>
<dbReference type="InterPro" id="IPR036812">
    <property type="entry name" value="NAD(P)_OxRdtase_dom_sf"/>
</dbReference>
<feature type="domain" description="4Fe-4S ferredoxin-type" evidence="4">
    <location>
        <begin position="332"/>
        <end position="366"/>
    </location>
</feature>
<dbReference type="CDD" id="cd19096">
    <property type="entry name" value="AKR_Fe-S_oxidoreductase"/>
    <property type="match status" value="1"/>
</dbReference>
<dbReference type="Proteomes" id="UP000886780">
    <property type="component" value="Unassembled WGS sequence"/>
</dbReference>
<keyword evidence="2" id="KW-0408">Iron</keyword>
<evidence type="ECO:0000256" key="1">
    <source>
        <dbReference type="ARBA" id="ARBA00022723"/>
    </source>
</evidence>
<gene>
    <name evidence="5" type="ORF">IAA28_05670</name>
</gene>
<reference evidence="5" key="2">
    <citation type="submission" date="2021-04" db="EMBL/GenBank/DDBJ databases">
        <authorList>
            <person name="Gilroy R."/>
        </authorList>
    </citation>
    <scope>NUCLEOTIDE SEQUENCE</scope>
    <source>
        <strain evidence="5">ChiGjej4B4-12881</strain>
    </source>
</reference>
<evidence type="ECO:0000256" key="3">
    <source>
        <dbReference type="ARBA" id="ARBA00023014"/>
    </source>
</evidence>
<dbReference type="PROSITE" id="PS00198">
    <property type="entry name" value="4FE4S_FER_1"/>
    <property type="match status" value="1"/>
</dbReference>
<evidence type="ECO:0000259" key="4">
    <source>
        <dbReference type="PROSITE" id="PS51379"/>
    </source>
</evidence>
<dbReference type="AlphaFoldDB" id="A0A9D1W4W7"/>
<dbReference type="GO" id="GO:0046872">
    <property type="term" value="F:metal ion binding"/>
    <property type="evidence" value="ECO:0007669"/>
    <property type="project" value="UniProtKB-KW"/>
</dbReference>
<dbReference type="InterPro" id="IPR017900">
    <property type="entry name" value="4Fe4S_Fe_S_CS"/>
</dbReference>
<comment type="caution">
    <text evidence="5">The sequence shown here is derived from an EMBL/GenBank/DDBJ whole genome shotgun (WGS) entry which is preliminary data.</text>
</comment>
<keyword evidence="1" id="KW-0479">Metal-binding</keyword>
<dbReference type="PANTHER" id="PTHR43312:SF2">
    <property type="entry name" value="OXIDOREDUCTASE"/>
    <property type="match status" value="1"/>
</dbReference>
<dbReference type="SUPFAM" id="SSF51430">
    <property type="entry name" value="NAD(P)-linked oxidoreductase"/>
    <property type="match status" value="1"/>
</dbReference>
<dbReference type="InterPro" id="IPR017896">
    <property type="entry name" value="4Fe4S_Fe-S-bd"/>
</dbReference>
<keyword evidence="3" id="KW-0411">Iron-sulfur</keyword>
<accession>A0A9D1W4W7</accession>
<evidence type="ECO:0000313" key="5">
    <source>
        <dbReference type="EMBL" id="HIX52273.1"/>
    </source>
</evidence>
<dbReference type="PROSITE" id="PS51379">
    <property type="entry name" value="4FE4S_FER_2"/>
    <property type="match status" value="1"/>
</dbReference>
<name>A0A9D1W4W7_9FIRM</name>